<evidence type="ECO:0000313" key="2">
    <source>
        <dbReference type="EMBL" id="KAG2381376.1"/>
    </source>
</evidence>
<dbReference type="AlphaFoldDB" id="A0AA88GI41"/>
<gene>
    <name evidence="2" type="ORF">C9374_006365</name>
</gene>
<dbReference type="GeneID" id="68098819"/>
<protein>
    <submittedName>
        <fullName evidence="2">Uncharacterized protein</fullName>
    </submittedName>
</protein>
<organism evidence="2 3">
    <name type="scientific">Naegleria lovaniensis</name>
    <name type="common">Amoeba</name>
    <dbReference type="NCBI Taxonomy" id="51637"/>
    <lineage>
        <taxon>Eukaryota</taxon>
        <taxon>Discoba</taxon>
        <taxon>Heterolobosea</taxon>
        <taxon>Tetramitia</taxon>
        <taxon>Eutetramitia</taxon>
        <taxon>Vahlkampfiidae</taxon>
        <taxon>Naegleria</taxon>
    </lineage>
</organism>
<comment type="caution">
    <text evidence="2">The sequence shown here is derived from an EMBL/GenBank/DDBJ whole genome shotgun (WGS) entry which is preliminary data.</text>
</comment>
<name>A0AA88GI41_NAELO</name>
<dbReference type="RefSeq" id="XP_044547056.1">
    <property type="nucleotide sequence ID" value="XM_044696217.1"/>
</dbReference>
<reference evidence="2 3" key="1">
    <citation type="journal article" date="2018" name="BMC Genomics">
        <title>The genome of Naegleria lovaniensis, the basis for a comparative approach to unravel pathogenicity factors of the human pathogenic amoeba N. fowleri.</title>
        <authorList>
            <person name="Liechti N."/>
            <person name="Schurch N."/>
            <person name="Bruggmann R."/>
            <person name="Wittwer M."/>
        </authorList>
    </citation>
    <scope>NUCLEOTIDE SEQUENCE [LARGE SCALE GENOMIC DNA]</scope>
    <source>
        <strain evidence="2 3">ATCC 30569</strain>
    </source>
</reference>
<evidence type="ECO:0000256" key="1">
    <source>
        <dbReference type="SAM" id="Phobius"/>
    </source>
</evidence>
<keyword evidence="1" id="KW-1133">Transmembrane helix</keyword>
<keyword evidence="3" id="KW-1185">Reference proteome</keyword>
<proteinExistence type="predicted"/>
<keyword evidence="1" id="KW-0472">Membrane</keyword>
<dbReference type="EMBL" id="PYSW02000027">
    <property type="protein sequence ID" value="KAG2381376.1"/>
    <property type="molecule type" value="Genomic_DNA"/>
</dbReference>
<feature type="transmembrane region" description="Helical" evidence="1">
    <location>
        <begin position="12"/>
        <end position="30"/>
    </location>
</feature>
<sequence>MAVFFLDTKNFVFGVLFLFALFEVLIIWNMKGTMNVRDNKHSNYEESCLDILSSSESKDYCNCSVIHHRELENQENTNAKPSSCPLDEIWQKENNTRFPEKHFSPHFSHESQWKDSRAVRVFSRLRIPQEMKVFREFMLSQKEIDYYRTVEPAKLSSSTEEIFCREPSRSYLKELTEKCRAGAKRSFVDGGYCARQKRFGKPQISSKKVITVIHRLGAGSRVVSNHRDVMNKVQEQFSKEHIVQEYIIDHEQSQNMIRIAQKFFESDIIVSPHGARPHVTSIVELSWDNNSDMFLPADYMCFSRNLKIRYSVVAGKGKHTSMLEIPDDVVTAIRDHLEHLPKR</sequence>
<evidence type="ECO:0000313" key="3">
    <source>
        <dbReference type="Proteomes" id="UP000816034"/>
    </source>
</evidence>
<keyword evidence="1" id="KW-0812">Transmembrane</keyword>
<dbReference type="Proteomes" id="UP000816034">
    <property type="component" value="Unassembled WGS sequence"/>
</dbReference>
<accession>A0AA88GI41</accession>